<gene>
    <name evidence="4" type="ORF">Vbra_13389</name>
</gene>
<dbReference type="AlphaFoldDB" id="A0A0G4EUA2"/>
<organism evidence="4 5">
    <name type="scientific">Vitrella brassicaformis (strain CCMP3155)</name>
    <dbReference type="NCBI Taxonomy" id="1169540"/>
    <lineage>
        <taxon>Eukaryota</taxon>
        <taxon>Sar</taxon>
        <taxon>Alveolata</taxon>
        <taxon>Colpodellida</taxon>
        <taxon>Vitrellaceae</taxon>
        <taxon>Vitrella</taxon>
    </lineage>
</organism>
<feature type="compositionally biased region" description="Low complexity" evidence="2">
    <location>
        <begin position="777"/>
        <end position="793"/>
    </location>
</feature>
<keyword evidence="5" id="KW-1185">Reference proteome</keyword>
<feature type="region of interest" description="Disordered" evidence="2">
    <location>
        <begin position="544"/>
        <end position="638"/>
    </location>
</feature>
<dbReference type="PROSITE" id="PS50103">
    <property type="entry name" value="ZF_C3H1"/>
    <property type="match status" value="2"/>
</dbReference>
<feature type="compositionally biased region" description="Polar residues" evidence="2">
    <location>
        <begin position="497"/>
        <end position="517"/>
    </location>
</feature>
<feature type="compositionally biased region" description="Pro residues" evidence="2">
    <location>
        <begin position="563"/>
        <end position="573"/>
    </location>
</feature>
<name>A0A0G4EUA2_VITBC</name>
<feature type="compositionally biased region" description="Low complexity" evidence="2">
    <location>
        <begin position="484"/>
        <end position="496"/>
    </location>
</feature>
<feature type="domain" description="C3H1-type" evidence="3">
    <location>
        <begin position="264"/>
        <end position="290"/>
    </location>
</feature>
<feature type="compositionally biased region" description="Low complexity" evidence="2">
    <location>
        <begin position="75"/>
        <end position="88"/>
    </location>
</feature>
<dbReference type="InterPro" id="IPR036028">
    <property type="entry name" value="SH3-like_dom_sf"/>
</dbReference>
<evidence type="ECO:0000256" key="1">
    <source>
        <dbReference type="PROSITE-ProRule" id="PRU00723"/>
    </source>
</evidence>
<feature type="compositionally biased region" description="Pro residues" evidence="2">
    <location>
        <begin position="593"/>
        <end position="603"/>
    </location>
</feature>
<feature type="compositionally biased region" description="Basic and acidic residues" evidence="2">
    <location>
        <begin position="359"/>
        <end position="368"/>
    </location>
</feature>
<feature type="region of interest" description="Disordered" evidence="2">
    <location>
        <begin position="469"/>
        <end position="517"/>
    </location>
</feature>
<feature type="compositionally biased region" description="Pro residues" evidence="2">
    <location>
        <begin position="369"/>
        <end position="379"/>
    </location>
</feature>
<dbReference type="InterPro" id="IPR000571">
    <property type="entry name" value="Znf_CCCH"/>
</dbReference>
<keyword evidence="1" id="KW-0862">Zinc</keyword>
<feature type="region of interest" description="Disordered" evidence="2">
    <location>
        <begin position="315"/>
        <end position="340"/>
    </location>
</feature>
<dbReference type="VEuPathDB" id="CryptoDB:Vbra_13389"/>
<dbReference type="SUPFAM" id="SSF50044">
    <property type="entry name" value="SH3-domain"/>
    <property type="match status" value="1"/>
</dbReference>
<keyword evidence="1" id="KW-0863">Zinc-finger</keyword>
<evidence type="ECO:0000256" key="2">
    <source>
        <dbReference type="SAM" id="MobiDB-lite"/>
    </source>
</evidence>
<feature type="compositionally biased region" description="Pro residues" evidence="2">
    <location>
        <begin position="324"/>
        <end position="333"/>
    </location>
</feature>
<evidence type="ECO:0000313" key="4">
    <source>
        <dbReference type="EMBL" id="CEM02002.1"/>
    </source>
</evidence>
<reference evidence="4 5" key="1">
    <citation type="submission" date="2014-11" db="EMBL/GenBank/DDBJ databases">
        <authorList>
            <person name="Zhu J."/>
            <person name="Qi W."/>
            <person name="Song R."/>
        </authorList>
    </citation>
    <scope>NUCLEOTIDE SEQUENCE [LARGE SCALE GENOMIC DNA]</scope>
</reference>
<feature type="compositionally biased region" description="Low complexity" evidence="2">
    <location>
        <begin position="380"/>
        <end position="391"/>
    </location>
</feature>
<dbReference type="GO" id="GO:0008270">
    <property type="term" value="F:zinc ion binding"/>
    <property type="evidence" value="ECO:0007669"/>
    <property type="project" value="UniProtKB-KW"/>
</dbReference>
<evidence type="ECO:0000313" key="5">
    <source>
        <dbReference type="Proteomes" id="UP000041254"/>
    </source>
</evidence>
<keyword evidence="1" id="KW-0479">Metal-binding</keyword>
<feature type="zinc finger region" description="C3H1-type" evidence="1">
    <location>
        <begin position="264"/>
        <end position="290"/>
    </location>
</feature>
<feature type="region of interest" description="Disordered" evidence="2">
    <location>
        <begin position="763"/>
        <end position="804"/>
    </location>
</feature>
<feature type="compositionally biased region" description="Pro residues" evidence="2">
    <location>
        <begin position="64"/>
        <end position="74"/>
    </location>
</feature>
<feature type="domain" description="C3H1-type" evidence="3">
    <location>
        <begin position="32"/>
        <end position="59"/>
    </location>
</feature>
<feature type="compositionally biased region" description="Polar residues" evidence="2">
    <location>
        <begin position="123"/>
        <end position="146"/>
    </location>
</feature>
<feature type="compositionally biased region" description="Basic and acidic residues" evidence="2">
    <location>
        <begin position="1"/>
        <end position="11"/>
    </location>
</feature>
<dbReference type="STRING" id="1169540.A0A0G4EUA2"/>
<feature type="region of interest" description="Disordered" evidence="2">
    <location>
        <begin position="359"/>
        <end position="417"/>
    </location>
</feature>
<feature type="zinc finger region" description="C3H1-type" evidence="1">
    <location>
        <begin position="32"/>
        <end position="59"/>
    </location>
</feature>
<feature type="region of interest" description="Disordered" evidence="2">
    <location>
        <begin position="123"/>
        <end position="150"/>
    </location>
</feature>
<sequence>MSREREREVRPGRGLPVKAERPQTMTEAELMRFRTKTCRHWRSQCCDYGNQCVFAHSSCWPRRPPLAPSRPSTPPSDQSPDHPSQQTSGSRNAPKCLRYLPILCPEAIFSCAPVPFIRPATSTSSVISQKGGTSGGDSVSTRSSFPSVRDGITTEDAPTAAWRHHPRDDSLSILRKSFTDSGLPDVGETDGETTHPHPVSFMSSHQSHHHKAARLSASEEGGGGAIGVALTSRTGEEVCRASCSRGSTCPFAHSTEEVVYHPVFYKTRVCVDHQEGQCSNHFCPYVHGEQEQRRPPKYLFTHHHATLRYTNFPGVEFTSTSHSQPPPLPPPGLDHPADSDETACGQILVAAVGYEPDRDLQTDAHHPLPMDPPDPPDPPATHTNTTTNGNASLSQAMATARSRGRTRGRGGNGNGGTRWLRLVAGSAVEVQQRDVTGWIYGRCLSGPMLGQSGWFPQVILHLTDLSHTSPLPSPPTSPMPPAIPQTATGAGAPPAARQTSAPVTSFHNTSSMTTKSAGTLKGVGIGHDGAVYELRPDGNDRMALFVHRPDDTHGPTRIHIHPPSSPPAMPSQPPQKTTMRPPASKQGAYMASPSPPPPPPRHPPSFSARRQQKQMSTVSGSTLSSGLVVPPVAPRPSRSMDVLPSVSLITGGAPVMSPICPPPSSPQLGVGGNGGGDTLTQEELSALHAVPHEPHAVCIKSPPPAATSTDTLPAIHIPRLRVLTPRSPNASPLPSPTGHREALGKDGLGQGRRKVARALLSVPGSQSGWGTARTLGSASASTHSPASSFASRSGTDSIGFRSHSREDLTSSLMWSGASPQPSPVPSLPLPPNSPHTVPMAVPPHSPLPLFRGPVHPHMQPPPYDHDPSVADADISMDQHGGPHMQAFPSPAPVAVNTPTNPNPWLMHTTSPPLLPPLHPPAFRFPFPIDLGQAITMDHHQQHGSTADDEHGGMMAAAAAVAAAAAADREGRGRFPVRLVDDQRAEGEGA</sequence>
<feature type="region of interest" description="Disordered" evidence="2">
    <location>
        <begin position="724"/>
        <end position="748"/>
    </location>
</feature>
<dbReference type="InParanoid" id="A0A0G4EUA2"/>
<evidence type="ECO:0000259" key="3">
    <source>
        <dbReference type="PROSITE" id="PS50103"/>
    </source>
</evidence>
<feature type="compositionally biased region" description="Low complexity" evidence="2">
    <location>
        <begin position="616"/>
        <end position="638"/>
    </location>
</feature>
<dbReference type="SMART" id="SM00356">
    <property type="entry name" value="ZnF_C3H1"/>
    <property type="match status" value="3"/>
</dbReference>
<protein>
    <recommendedName>
        <fullName evidence="3">C3H1-type domain-containing protein</fullName>
    </recommendedName>
</protein>
<dbReference type="Gene3D" id="3.30.1370.210">
    <property type="match status" value="1"/>
</dbReference>
<dbReference type="EMBL" id="CDMY01000315">
    <property type="protein sequence ID" value="CEM02002.1"/>
    <property type="molecule type" value="Genomic_DNA"/>
</dbReference>
<feature type="compositionally biased region" description="Pro residues" evidence="2">
    <location>
        <begin position="471"/>
        <end position="483"/>
    </location>
</feature>
<proteinExistence type="predicted"/>
<dbReference type="Proteomes" id="UP000041254">
    <property type="component" value="Unassembled WGS sequence"/>
</dbReference>
<feature type="region of interest" description="Disordered" evidence="2">
    <location>
        <begin position="178"/>
        <end position="221"/>
    </location>
</feature>
<feature type="region of interest" description="Disordered" evidence="2">
    <location>
        <begin position="64"/>
        <end position="92"/>
    </location>
</feature>
<feature type="region of interest" description="Disordered" evidence="2">
    <location>
        <begin position="1"/>
        <end position="23"/>
    </location>
</feature>
<accession>A0A0G4EUA2</accession>